<reference evidence="2 3" key="1">
    <citation type="submission" date="2019-12" db="EMBL/GenBank/DDBJ databases">
        <title>Rhizobium genotypes associated with high levels of biological nitrogen fixation by grain legumes in a temperate-maritime cropping system.</title>
        <authorList>
            <person name="Maluk M."/>
            <person name="Francesc Ferrando Molina F."/>
            <person name="Lopez Del Egido L."/>
            <person name="Lafos M."/>
            <person name="Langarica-Fuentes A."/>
            <person name="Gebre Yohannes G."/>
            <person name="Young M.W."/>
            <person name="Martin P."/>
            <person name="Gantlett R."/>
            <person name="Kenicer G."/>
            <person name="Hawes C."/>
            <person name="Begg G.S."/>
            <person name="Quilliam R.S."/>
            <person name="Squire G.R."/>
            <person name="Poole P.S."/>
            <person name="Young P.W."/>
            <person name="Iannetta P.M."/>
            <person name="James E.K."/>
        </authorList>
    </citation>
    <scope>NUCLEOTIDE SEQUENCE [LARGE SCALE GENOMIC DNA]</scope>
    <source>
        <strain evidence="2 3">JHI1118</strain>
    </source>
</reference>
<gene>
    <name evidence="2" type="ORF">GR212_18925</name>
</gene>
<dbReference type="RefSeq" id="WP_163988226.1">
    <property type="nucleotide sequence ID" value="NZ_WUEY01000008.1"/>
</dbReference>
<dbReference type="Proteomes" id="UP000483035">
    <property type="component" value="Unassembled WGS sequence"/>
</dbReference>
<keyword evidence="1" id="KW-1133">Transmembrane helix</keyword>
<name>A0A6L9UBZ5_9HYPH</name>
<accession>A0A6L9UBZ5</accession>
<dbReference type="AlphaFoldDB" id="A0A6L9UBZ5"/>
<comment type="caution">
    <text evidence="2">The sequence shown here is derived from an EMBL/GenBank/DDBJ whole genome shotgun (WGS) entry which is preliminary data.</text>
</comment>
<protein>
    <submittedName>
        <fullName evidence="2">Uncharacterized protein</fullName>
    </submittedName>
</protein>
<sequence>MDTVLYLASLATRPTSSLSRRIWPTLQHLLAALMVLVSLALLLHAACGA</sequence>
<proteinExistence type="predicted"/>
<evidence type="ECO:0000256" key="1">
    <source>
        <dbReference type="SAM" id="Phobius"/>
    </source>
</evidence>
<dbReference type="EMBL" id="WUEY01000008">
    <property type="protein sequence ID" value="NEI71660.1"/>
    <property type="molecule type" value="Genomic_DNA"/>
</dbReference>
<evidence type="ECO:0000313" key="2">
    <source>
        <dbReference type="EMBL" id="NEI71660.1"/>
    </source>
</evidence>
<evidence type="ECO:0000313" key="3">
    <source>
        <dbReference type="Proteomes" id="UP000483035"/>
    </source>
</evidence>
<organism evidence="2 3">
    <name type="scientific">Rhizobium lusitanum</name>
    <dbReference type="NCBI Taxonomy" id="293958"/>
    <lineage>
        <taxon>Bacteria</taxon>
        <taxon>Pseudomonadati</taxon>
        <taxon>Pseudomonadota</taxon>
        <taxon>Alphaproteobacteria</taxon>
        <taxon>Hyphomicrobiales</taxon>
        <taxon>Rhizobiaceae</taxon>
        <taxon>Rhizobium/Agrobacterium group</taxon>
        <taxon>Rhizobium</taxon>
    </lineage>
</organism>
<keyword evidence="1" id="KW-0472">Membrane</keyword>
<keyword evidence="1" id="KW-0812">Transmembrane</keyword>
<feature type="transmembrane region" description="Helical" evidence="1">
    <location>
        <begin position="29"/>
        <end position="47"/>
    </location>
</feature>